<dbReference type="Proteomes" id="UP000199341">
    <property type="component" value="Unassembled WGS sequence"/>
</dbReference>
<dbReference type="RefSeq" id="WP_093783344.1">
    <property type="nucleotide sequence ID" value="NZ_FNIE01000003.1"/>
</dbReference>
<accession>A0A1G9Z9M3</accession>
<evidence type="ECO:0000256" key="1">
    <source>
        <dbReference type="SAM" id="Phobius"/>
    </source>
</evidence>
<keyword evidence="1" id="KW-1133">Transmembrane helix</keyword>
<feature type="domain" description="PASTA" evidence="2">
    <location>
        <begin position="108"/>
        <end position="165"/>
    </location>
</feature>
<evidence type="ECO:0000313" key="4">
    <source>
        <dbReference type="Proteomes" id="UP000199341"/>
    </source>
</evidence>
<dbReference type="EMBL" id="FNIE01000003">
    <property type="protein sequence ID" value="SDN17511.1"/>
    <property type="molecule type" value="Genomic_DNA"/>
</dbReference>
<gene>
    <name evidence="3" type="ORF">SAMN05216259_10352</name>
</gene>
<dbReference type="Gene3D" id="3.30.10.20">
    <property type="match status" value="1"/>
</dbReference>
<sequence length="167" mass="16799">MTGYVSPPSDGREGDAHLAFFEQELVTAMNEFARTAPVPHFDAAGIKSRTRRRRAGFVAAAAAVLIAAGGGTALATVGTGSHTARPAATTTTPAKGNVTTVPYVKPFDIGGMDLADATQALGQAGLKPGTITHAAVDNCKPGSVIAVSPLAPAVVHAGDHVDLTLCG</sequence>
<feature type="transmembrane region" description="Helical" evidence="1">
    <location>
        <begin position="55"/>
        <end position="77"/>
    </location>
</feature>
<keyword evidence="1" id="KW-0812">Transmembrane</keyword>
<dbReference type="AlphaFoldDB" id="A0A1G9Z9M3"/>
<keyword evidence="4" id="KW-1185">Reference proteome</keyword>
<dbReference type="STRING" id="310781.SAMN05216259_10352"/>
<reference evidence="3 4" key="1">
    <citation type="submission" date="2016-10" db="EMBL/GenBank/DDBJ databases">
        <authorList>
            <person name="de Groot N.N."/>
        </authorList>
    </citation>
    <scope>NUCLEOTIDE SEQUENCE [LARGE SCALE GENOMIC DNA]</scope>
    <source>
        <strain evidence="3 4">CGMCC 4.2022</strain>
    </source>
</reference>
<protein>
    <submittedName>
        <fullName evidence="3">PASTA domain-containing protein</fullName>
    </submittedName>
</protein>
<dbReference type="CDD" id="cd06577">
    <property type="entry name" value="PASTA_pknB"/>
    <property type="match status" value="1"/>
</dbReference>
<dbReference type="InterPro" id="IPR005543">
    <property type="entry name" value="PASTA_dom"/>
</dbReference>
<dbReference type="OrthoDB" id="4224478at2"/>
<dbReference type="Pfam" id="PF03793">
    <property type="entry name" value="PASTA"/>
    <property type="match status" value="1"/>
</dbReference>
<name>A0A1G9Z9M3_9ACTN</name>
<evidence type="ECO:0000259" key="2">
    <source>
        <dbReference type="Pfam" id="PF03793"/>
    </source>
</evidence>
<proteinExistence type="predicted"/>
<keyword evidence="1" id="KW-0472">Membrane</keyword>
<organism evidence="3 4">
    <name type="scientific">Actinacidiphila guanduensis</name>
    <dbReference type="NCBI Taxonomy" id="310781"/>
    <lineage>
        <taxon>Bacteria</taxon>
        <taxon>Bacillati</taxon>
        <taxon>Actinomycetota</taxon>
        <taxon>Actinomycetes</taxon>
        <taxon>Kitasatosporales</taxon>
        <taxon>Streptomycetaceae</taxon>
        <taxon>Actinacidiphila</taxon>
    </lineage>
</organism>
<evidence type="ECO:0000313" key="3">
    <source>
        <dbReference type="EMBL" id="SDN17511.1"/>
    </source>
</evidence>